<dbReference type="PANTHER" id="PTHR43877">
    <property type="entry name" value="AMINOALKYLPHOSPHONATE N-ACETYLTRANSFERASE-RELATED-RELATED"/>
    <property type="match status" value="1"/>
</dbReference>
<keyword evidence="2" id="KW-0012">Acyltransferase</keyword>
<reference evidence="4" key="1">
    <citation type="submission" date="2022-06" db="EMBL/GenBank/DDBJ databases">
        <title>Whole genome shotgun sequencing (WGS) of Rathayibacter sp. ZW T2_19, isolated from stored onions (Allium cepa).</title>
        <authorList>
            <person name="Stoll D.A."/>
            <person name="Huch M."/>
        </authorList>
    </citation>
    <scope>NUCLEOTIDE SEQUENCE</scope>
    <source>
        <strain evidence="4">ZW T2_19</strain>
    </source>
</reference>
<evidence type="ECO:0000256" key="2">
    <source>
        <dbReference type="ARBA" id="ARBA00023315"/>
    </source>
</evidence>
<evidence type="ECO:0000259" key="3">
    <source>
        <dbReference type="PROSITE" id="PS51186"/>
    </source>
</evidence>
<dbReference type="RefSeq" id="WP_251947388.1">
    <property type="nucleotide sequence ID" value="NZ_JAMRYM010000090.1"/>
</dbReference>
<dbReference type="Proteomes" id="UP001155240">
    <property type="component" value="Unassembled WGS sequence"/>
</dbReference>
<feature type="domain" description="N-acetyltransferase" evidence="3">
    <location>
        <begin position="1"/>
        <end position="157"/>
    </location>
</feature>
<protein>
    <submittedName>
        <fullName evidence="4">GNAT family N-acetyltransferase</fullName>
    </submittedName>
</protein>
<dbReference type="PROSITE" id="PS51186">
    <property type="entry name" value="GNAT"/>
    <property type="match status" value="1"/>
</dbReference>
<dbReference type="SUPFAM" id="SSF55729">
    <property type="entry name" value="Acyl-CoA N-acyltransferases (Nat)"/>
    <property type="match status" value="1"/>
</dbReference>
<dbReference type="InterPro" id="IPR000182">
    <property type="entry name" value="GNAT_dom"/>
</dbReference>
<keyword evidence="5" id="KW-1185">Reference proteome</keyword>
<keyword evidence="1" id="KW-0808">Transferase</keyword>
<dbReference type="EMBL" id="JAMRYM010000090">
    <property type="protein sequence ID" value="MCM6763879.1"/>
    <property type="molecule type" value="Genomic_DNA"/>
</dbReference>
<dbReference type="InterPro" id="IPR050832">
    <property type="entry name" value="Bact_Acetyltransf"/>
</dbReference>
<dbReference type="AlphaFoldDB" id="A0A9X2E3Z3"/>
<dbReference type="GO" id="GO:0016747">
    <property type="term" value="F:acyltransferase activity, transferring groups other than amino-acyl groups"/>
    <property type="evidence" value="ECO:0007669"/>
    <property type="project" value="InterPro"/>
</dbReference>
<organism evidence="4 5">
    <name type="scientific">Rathayibacter rubneri</name>
    <dbReference type="NCBI Taxonomy" id="2950106"/>
    <lineage>
        <taxon>Bacteria</taxon>
        <taxon>Bacillati</taxon>
        <taxon>Actinomycetota</taxon>
        <taxon>Actinomycetes</taxon>
        <taxon>Micrococcales</taxon>
        <taxon>Microbacteriaceae</taxon>
        <taxon>Rathayibacter</taxon>
    </lineage>
</organism>
<dbReference type="Pfam" id="PF00583">
    <property type="entry name" value="Acetyltransf_1"/>
    <property type="match status" value="1"/>
</dbReference>
<evidence type="ECO:0000256" key="1">
    <source>
        <dbReference type="ARBA" id="ARBA00022679"/>
    </source>
</evidence>
<name>A0A9X2E3Z3_9MICO</name>
<dbReference type="InterPro" id="IPR016181">
    <property type="entry name" value="Acyl_CoA_acyltransferase"/>
</dbReference>
<evidence type="ECO:0000313" key="4">
    <source>
        <dbReference type="EMBL" id="MCM6763879.1"/>
    </source>
</evidence>
<dbReference type="CDD" id="cd04301">
    <property type="entry name" value="NAT_SF"/>
    <property type="match status" value="1"/>
</dbReference>
<dbReference type="Gene3D" id="3.40.630.30">
    <property type="match status" value="1"/>
</dbReference>
<evidence type="ECO:0000313" key="5">
    <source>
        <dbReference type="Proteomes" id="UP001155240"/>
    </source>
</evidence>
<accession>A0A9X2E3Z3</accession>
<comment type="caution">
    <text evidence="4">The sequence shown here is derived from an EMBL/GenBank/DDBJ whole genome shotgun (WGS) entry which is preliminary data.</text>
</comment>
<sequence>MLRAGGAEDEAAFVDLWCEAAEARDGAPAGPGVRARAFAKLDSERLAFLVADEDAAPVGFVLVGAPGTGFTTDPPGAAYLSMLAVRPGRWGRGLGRALLLAAEQSAAQVADEAVLHVLAANAAARGLYSTSGWTPSGAPFAHPVSGAPVLTLVRRLPS</sequence>
<gene>
    <name evidence="4" type="ORF">NB037_15790</name>
</gene>
<proteinExistence type="predicted"/>